<dbReference type="HOGENOM" id="CLU_1917872_0_0_1"/>
<evidence type="ECO:0000313" key="1">
    <source>
        <dbReference type="EMBL" id="CCA73546.1"/>
    </source>
</evidence>
<evidence type="ECO:0000313" key="2">
    <source>
        <dbReference type="Proteomes" id="UP000007148"/>
    </source>
</evidence>
<keyword evidence="2" id="KW-1185">Reference proteome</keyword>
<proteinExistence type="predicted"/>
<dbReference type="Proteomes" id="UP000007148">
    <property type="component" value="Unassembled WGS sequence"/>
</dbReference>
<protein>
    <submittedName>
        <fullName evidence="1">Uncharacterized protein</fullName>
    </submittedName>
</protein>
<sequence>MSGNQHPCDLSSYGHSSRHLEIELVTADAYEDVLSRAFASFARALATSLGAIKLDITYVSWWRPSLGSGGRNIEYWWPSYMEPTEDKIPCNVMTPEVTMDPPRLPDMYHVKNMTIKNNYSVYLTFLPPGPPH</sequence>
<dbReference type="EMBL" id="CAFZ01000234">
    <property type="protein sequence ID" value="CCA73546.1"/>
    <property type="molecule type" value="Genomic_DNA"/>
</dbReference>
<comment type="caution">
    <text evidence="1">The sequence shown here is derived from an EMBL/GenBank/DDBJ whole genome shotgun (WGS) entry which is preliminary data.</text>
</comment>
<dbReference type="AlphaFoldDB" id="G4TQF3"/>
<organism evidence="1 2">
    <name type="scientific">Serendipita indica (strain DSM 11827)</name>
    <name type="common">Root endophyte fungus</name>
    <name type="synonym">Piriformospora indica</name>
    <dbReference type="NCBI Taxonomy" id="1109443"/>
    <lineage>
        <taxon>Eukaryota</taxon>
        <taxon>Fungi</taxon>
        <taxon>Dikarya</taxon>
        <taxon>Basidiomycota</taxon>
        <taxon>Agaricomycotina</taxon>
        <taxon>Agaricomycetes</taxon>
        <taxon>Sebacinales</taxon>
        <taxon>Serendipitaceae</taxon>
        <taxon>Serendipita</taxon>
    </lineage>
</organism>
<name>G4TQF3_SERID</name>
<accession>G4TQF3</accession>
<gene>
    <name evidence="1" type="ORF">PIIN_07499</name>
</gene>
<dbReference type="InParanoid" id="G4TQF3"/>
<reference evidence="1 2" key="1">
    <citation type="journal article" date="2011" name="PLoS Pathog.">
        <title>Endophytic Life Strategies Decoded by Genome and Transcriptome Analyses of the Mutualistic Root Symbiont Piriformospora indica.</title>
        <authorList>
            <person name="Zuccaro A."/>
            <person name="Lahrmann U."/>
            <person name="Guldener U."/>
            <person name="Langen G."/>
            <person name="Pfiffi S."/>
            <person name="Biedenkopf D."/>
            <person name="Wong P."/>
            <person name="Samans B."/>
            <person name="Grimm C."/>
            <person name="Basiewicz M."/>
            <person name="Murat C."/>
            <person name="Martin F."/>
            <person name="Kogel K.H."/>
        </authorList>
    </citation>
    <scope>NUCLEOTIDE SEQUENCE [LARGE SCALE GENOMIC DNA]</scope>
    <source>
        <strain evidence="1 2">DSM 11827</strain>
    </source>
</reference>